<evidence type="ECO:0000313" key="2">
    <source>
        <dbReference type="Proteomes" id="UP000009273"/>
    </source>
</evidence>
<evidence type="ECO:0000313" key="1">
    <source>
        <dbReference type="EMBL" id="AEO93899.1"/>
    </source>
</evidence>
<dbReference type="EMBL" id="JN638751">
    <property type="protein sequence ID" value="AEO93899.1"/>
    <property type="molecule type" value="Genomic_DNA"/>
</dbReference>
<organism evidence="1 2">
    <name type="scientific">Bacillus phage G</name>
    <dbReference type="NCBI Taxonomy" id="2884420"/>
    <lineage>
        <taxon>Viruses</taxon>
        <taxon>Duplodnaviria</taxon>
        <taxon>Heunggongvirae</taxon>
        <taxon>Uroviricota</taxon>
        <taxon>Caudoviricetes</taxon>
        <taxon>Donellivirus</taxon>
        <taxon>Donellivirus gee</taxon>
    </lineage>
</organism>
<keyword evidence="2" id="KW-1185">Reference proteome</keyword>
<dbReference type="Proteomes" id="UP000009273">
    <property type="component" value="Segment"/>
</dbReference>
<dbReference type="RefSeq" id="YP_009015948.1">
    <property type="nucleotide sequence ID" value="NC_023719.1"/>
</dbReference>
<dbReference type="GeneID" id="18563864"/>
<name>G3MB36_9CAUD</name>
<reference evidence="1 2" key="1">
    <citation type="submission" date="2011-09" db="EMBL/GenBank/DDBJ databases">
        <authorList>
            <person name="Pope W.H."/>
            <person name="Pedulla M.L."/>
            <person name="Ford M.E."/>
            <person name="Peebles C.L."/>
            <person name="Hatfull G.H."/>
            <person name="Hendrix R.W."/>
        </authorList>
    </citation>
    <scope>NUCLEOTIDE SEQUENCE [LARGE SCALE GENOMIC DNA]</scope>
    <source>
        <strain evidence="1">G</strain>
    </source>
</reference>
<sequence length="213" mass="24925">MFQEVIEKTHDYKILAIGRGYDESKATAYRNYKVIHYWYKGKCYLVNMFGQYYYLERIEKNPDLKEFSHELYYEARAILARNDAPRRVKSLKEKGQTKTQIMNMLSWYGTIKLRAICDELEVKYDNKESNGKLKQKIVDALGLSTKSDKGKKIVVIVDTIVKDNTFNIRVEDDESKEVTEHTKLGLTSEELNKYTAKLLSKLKTTNLKINIIN</sequence>
<accession>G3MB36</accession>
<dbReference type="KEGG" id="vg:18563864"/>
<proteinExistence type="predicted"/>
<gene>
    <name evidence="1" type="primary">656</name>
    <name evidence="1" type="ORF">G_656</name>
</gene>
<protein>
    <submittedName>
        <fullName evidence="1">Gp656</fullName>
    </submittedName>
</protein>